<keyword evidence="2" id="KW-1185">Reference proteome</keyword>
<evidence type="ECO:0000313" key="1">
    <source>
        <dbReference type="EMBL" id="MCL6271586.1"/>
    </source>
</evidence>
<sequence length="73" mass="8395">MDVRAERKQYLQKLVSYLQQRMGLPKRRFVCAVRDEFDNGLGMRPHDRKVIGSETVTAIAELEPGRCQSANDD</sequence>
<reference evidence="1 2" key="1">
    <citation type="submission" date="2022-05" db="EMBL/GenBank/DDBJ databases">
        <authorList>
            <person name="Park J.-S."/>
        </authorList>
    </citation>
    <scope>NUCLEOTIDE SEQUENCE [LARGE SCALE GENOMIC DNA]</scope>
    <source>
        <strain evidence="1 2">2012CJ34-2</strain>
    </source>
</reference>
<evidence type="ECO:0000313" key="2">
    <source>
        <dbReference type="Proteomes" id="UP001203338"/>
    </source>
</evidence>
<protein>
    <submittedName>
        <fullName evidence="1">Uncharacterized protein</fullName>
    </submittedName>
</protein>
<accession>A0ABT0PKS7</accession>
<dbReference type="Proteomes" id="UP001203338">
    <property type="component" value="Unassembled WGS sequence"/>
</dbReference>
<comment type="caution">
    <text evidence="1">The sequence shown here is derived from an EMBL/GenBank/DDBJ whole genome shotgun (WGS) entry which is preliminary data.</text>
</comment>
<dbReference type="EMBL" id="JAMFLX010000028">
    <property type="protein sequence ID" value="MCL6271586.1"/>
    <property type="molecule type" value="Genomic_DNA"/>
</dbReference>
<organism evidence="1 2">
    <name type="scientific">Parendozoicomonas callyspongiae</name>
    <dbReference type="NCBI Taxonomy" id="2942213"/>
    <lineage>
        <taxon>Bacteria</taxon>
        <taxon>Pseudomonadati</taxon>
        <taxon>Pseudomonadota</taxon>
        <taxon>Gammaproteobacteria</taxon>
        <taxon>Oceanospirillales</taxon>
        <taxon>Endozoicomonadaceae</taxon>
        <taxon>Parendozoicomonas</taxon>
    </lineage>
</organism>
<dbReference type="RefSeq" id="WP_249701216.1">
    <property type="nucleotide sequence ID" value="NZ_JAMFLX010000028.1"/>
</dbReference>
<proteinExistence type="predicted"/>
<name>A0ABT0PKS7_9GAMM</name>
<gene>
    <name evidence="1" type="ORF">M3P05_16845</name>
</gene>